<sequence length="305" mass="32657">RTSLPVHTLSAEAPATATTPERPSPENYMRPALGSFSFAEPAETTTVARVPFLASTLDGAAEQLVKYALSNRRNQVGLPVRLANAYSLACASQDAGYLDLLQGPGVNLPDGTPVAWAMGVLGDAPAEKVRGASFFRTVLQRGADRGLRHYFFGTSPETLDKMVRRVTAQSPGLRIAGASAPPMGSVEDILTESVIRSIGDARPDVVWVGLGSPKQDYVARILAERLGLPCIGVGAAFDFVAGTKCEAPRLLQRLGLEWTHRLLSEPRRLWRRYAFGNTRFAMLVAVSMLSRVATPSAPADVVADA</sequence>
<keyword evidence="1" id="KW-0328">Glycosyltransferase</keyword>
<accession>A0ABT5TUG8</accession>
<dbReference type="Proteomes" id="UP001165561">
    <property type="component" value="Unassembled WGS sequence"/>
</dbReference>
<organism evidence="4 5">
    <name type="scientific">Georgenia halotolerans</name>
    <dbReference type="NCBI Taxonomy" id="3028317"/>
    <lineage>
        <taxon>Bacteria</taxon>
        <taxon>Bacillati</taxon>
        <taxon>Actinomycetota</taxon>
        <taxon>Actinomycetes</taxon>
        <taxon>Micrococcales</taxon>
        <taxon>Bogoriellaceae</taxon>
        <taxon>Georgenia</taxon>
    </lineage>
</organism>
<evidence type="ECO:0000313" key="5">
    <source>
        <dbReference type="Proteomes" id="UP001165561"/>
    </source>
</evidence>
<dbReference type="NCBIfam" id="TIGR00696">
    <property type="entry name" value="wecG_tagA_cpsF"/>
    <property type="match status" value="1"/>
</dbReference>
<feature type="region of interest" description="Disordered" evidence="3">
    <location>
        <begin position="1"/>
        <end position="29"/>
    </location>
</feature>
<proteinExistence type="predicted"/>
<feature type="compositionally biased region" description="Low complexity" evidence="3">
    <location>
        <begin position="8"/>
        <end position="21"/>
    </location>
</feature>
<feature type="non-terminal residue" evidence="4">
    <location>
        <position position="1"/>
    </location>
</feature>
<gene>
    <name evidence="4" type="ORF">PU560_03940</name>
</gene>
<comment type="caution">
    <text evidence="4">The sequence shown here is derived from an EMBL/GenBank/DDBJ whole genome shotgun (WGS) entry which is preliminary data.</text>
</comment>
<protein>
    <submittedName>
        <fullName evidence="4">WecB/TagA/CpsF family glycosyltransferase</fullName>
    </submittedName>
</protein>
<dbReference type="CDD" id="cd06533">
    <property type="entry name" value="Glyco_transf_WecG_TagA"/>
    <property type="match status" value="1"/>
</dbReference>
<dbReference type="Pfam" id="PF03808">
    <property type="entry name" value="Glyco_tran_WecG"/>
    <property type="match status" value="1"/>
</dbReference>
<keyword evidence="2" id="KW-0808">Transferase</keyword>
<evidence type="ECO:0000313" key="4">
    <source>
        <dbReference type="EMBL" id="MDD9205619.1"/>
    </source>
</evidence>
<name>A0ABT5TUG8_9MICO</name>
<evidence type="ECO:0000256" key="3">
    <source>
        <dbReference type="SAM" id="MobiDB-lite"/>
    </source>
</evidence>
<dbReference type="PANTHER" id="PTHR34136">
    <property type="match status" value="1"/>
</dbReference>
<keyword evidence="5" id="KW-1185">Reference proteome</keyword>
<dbReference type="EMBL" id="JARACI010000580">
    <property type="protein sequence ID" value="MDD9205619.1"/>
    <property type="molecule type" value="Genomic_DNA"/>
</dbReference>
<dbReference type="InterPro" id="IPR004629">
    <property type="entry name" value="WecG_TagA_CpsF"/>
</dbReference>
<evidence type="ECO:0000256" key="2">
    <source>
        <dbReference type="ARBA" id="ARBA00022679"/>
    </source>
</evidence>
<evidence type="ECO:0000256" key="1">
    <source>
        <dbReference type="ARBA" id="ARBA00022676"/>
    </source>
</evidence>
<dbReference type="PANTHER" id="PTHR34136:SF1">
    <property type="entry name" value="UDP-N-ACETYL-D-MANNOSAMINURONIC ACID TRANSFERASE"/>
    <property type="match status" value="1"/>
</dbReference>
<reference evidence="4" key="1">
    <citation type="submission" date="2023-02" db="EMBL/GenBank/DDBJ databases">
        <title>Georgenia sp.10Sc9-8, isolated from a soil sample collected from the Taklamakan desert.</title>
        <authorList>
            <person name="Liu S."/>
        </authorList>
    </citation>
    <scope>NUCLEOTIDE SEQUENCE</scope>
    <source>
        <strain evidence="4">10Sc9-8</strain>
    </source>
</reference>